<dbReference type="STRING" id="197479.BFW38_08765"/>
<evidence type="ECO:0000313" key="4">
    <source>
        <dbReference type="Proteomes" id="UP000094291"/>
    </source>
</evidence>
<evidence type="ECO:0000256" key="1">
    <source>
        <dbReference type="SAM" id="Phobius"/>
    </source>
</evidence>
<feature type="domain" description="Phosphatidic acid phosphatase type 2/haloperoxidase" evidence="2">
    <location>
        <begin position="68"/>
        <end position="195"/>
    </location>
</feature>
<keyword evidence="1" id="KW-0472">Membrane</keyword>
<feature type="transmembrane region" description="Helical" evidence="1">
    <location>
        <begin position="39"/>
        <end position="56"/>
    </location>
</feature>
<feature type="transmembrane region" description="Helical" evidence="1">
    <location>
        <begin position="68"/>
        <end position="88"/>
    </location>
</feature>
<dbReference type="SUPFAM" id="SSF48317">
    <property type="entry name" value="Acid phosphatase/Vanadium-dependent haloperoxidase"/>
    <property type="match status" value="1"/>
</dbReference>
<dbReference type="CDD" id="cd03396">
    <property type="entry name" value="PAP2_like_6"/>
    <property type="match status" value="1"/>
</dbReference>
<keyword evidence="1" id="KW-0812">Transmembrane</keyword>
<dbReference type="InterPro" id="IPR036938">
    <property type="entry name" value="PAP2/HPO_sf"/>
</dbReference>
<keyword evidence="1" id="KW-1133">Transmembrane helix</keyword>
<protein>
    <recommendedName>
        <fullName evidence="2">Phosphatidic acid phosphatase type 2/haloperoxidase domain-containing protein</fullName>
    </recommendedName>
</protein>
<feature type="transmembrane region" description="Helical" evidence="1">
    <location>
        <begin position="178"/>
        <end position="198"/>
    </location>
</feature>
<accession>A0A1E2V9F3</accession>
<evidence type="ECO:0000259" key="2">
    <source>
        <dbReference type="Pfam" id="PF01569"/>
    </source>
</evidence>
<reference evidence="3 4" key="1">
    <citation type="submission" date="2016-08" db="EMBL/GenBank/DDBJ databases">
        <authorList>
            <person name="Seilhamer J.J."/>
        </authorList>
    </citation>
    <scope>NUCLEOTIDE SEQUENCE [LARGE SCALE GENOMIC DNA]</scope>
    <source>
        <strain evidence="3 4">PH27A</strain>
    </source>
</reference>
<dbReference type="AlphaFoldDB" id="A0A1E2V9F3"/>
<keyword evidence="4" id="KW-1185">Reference proteome</keyword>
<gene>
    <name evidence="3" type="ORF">BFW38_08765</name>
</gene>
<comment type="caution">
    <text evidence="3">The sequence shown here is derived from an EMBL/GenBank/DDBJ whole genome shotgun (WGS) entry which is preliminary data.</text>
</comment>
<name>A0A1E2V9F3_9GAMM</name>
<sequence>MLWPLDQITADELYRWQGQQWYFEHHWITQEVIHIGGKWLSIGMGLTVLVGGLLAWRSPEYRHWQRPLAYLFLATASSVLLISLLKGITHLACPWDFSRYGGTIAWINRWHHWQPQGNIRCFPAGHASAGYAWLSLYFVAIGHSKHWRWVGLAIGLSLGLIFGFAQQLRGAHFLSHDLTTAVLCWSVSLIWFRILLWPSSEKPKQEKRVLNQCSSATSSAS</sequence>
<dbReference type="Gene3D" id="1.20.144.10">
    <property type="entry name" value="Phosphatidic acid phosphatase type 2/haloperoxidase"/>
    <property type="match status" value="1"/>
</dbReference>
<feature type="transmembrane region" description="Helical" evidence="1">
    <location>
        <begin position="147"/>
        <end position="166"/>
    </location>
</feature>
<dbReference type="Proteomes" id="UP000094291">
    <property type="component" value="Unassembled WGS sequence"/>
</dbReference>
<dbReference type="InterPro" id="IPR000326">
    <property type="entry name" value="PAP2/HPO"/>
</dbReference>
<evidence type="ECO:0000313" key="3">
    <source>
        <dbReference type="EMBL" id="ODC03621.1"/>
    </source>
</evidence>
<organism evidence="3 4">
    <name type="scientific">Terasakiispira papahanaumokuakeensis</name>
    <dbReference type="NCBI Taxonomy" id="197479"/>
    <lineage>
        <taxon>Bacteria</taxon>
        <taxon>Pseudomonadati</taxon>
        <taxon>Pseudomonadota</taxon>
        <taxon>Gammaproteobacteria</taxon>
        <taxon>Oceanospirillales</taxon>
        <taxon>Terasakiispira</taxon>
    </lineage>
</organism>
<feature type="transmembrane region" description="Helical" evidence="1">
    <location>
        <begin position="122"/>
        <end position="140"/>
    </location>
</feature>
<dbReference type="EMBL" id="MDTQ01000001">
    <property type="protein sequence ID" value="ODC03621.1"/>
    <property type="molecule type" value="Genomic_DNA"/>
</dbReference>
<proteinExistence type="predicted"/>
<dbReference type="Pfam" id="PF01569">
    <property type="entry name" value="PAP2"/>
    <property type="match status" value="1"/>
</dbReference>